<keyword evidence="3" id="KW-1185">Reference proteome</keyword>
<sequence length="99" mass="11621">MSLTMKPVLRHFECLALVTVSKIHSVDNLLRVMVKEFYKVAKKENPSNLNELSYKELVETIVGDLKLKRYLVVLDEVWDVNLWRKINVALRDGLHREVE</sequence>
<reference evidence="3" key="1">
    <citation type="submission" date="2016-06" db="EMBL/GenBank/DDBJ databases">
        <title>Parallel loss of symbiosis genes in relatives of nitrogen-fixing non-legume Parasponia.</title>
        <authorList>
            <person name="Van Velzen R."/>
            <person name="Holmer R."/>
            <person name="Bu F."/>
            <person name="Rutten L."/>
            <person name="Van Zeijl A."/>
            <person name="Liu W."/>
            <person name="Santuari L."/>
            <person name="Cao Q."/>
            <person name="Sharma T."/>
            <person name="Shen D."/>
            <person name="Roswanjaya Y."/>
            <person name="Wardhani T."/>
            <person name="Kalhor M.S."/>
            <person name="Jansen J."/>
            <person name="Van den Hoogen J."/>
            <person name="Gungor B."/>
            <person name="Hartog M."/>
            <person name="Hontelez J."/>
            <person name="Verver J."/>
            <person name="Yang W.-C."/>
            <person name="Schijlen E."/>
            <person name="Repin R."/>
            <person name="Schilthuizen M."/>
            <person name="Schranz E."/>
            <person name="Heidstra R."/>
            <person name="Miyata K."/>
            <person name="Fedorova E."/>
            <person name="Kohlen W."/>
            <person name="Bisseling T."/>
            <person name="Smit S."/>
            <person name="Geurts R."/>
        </authorList>
    </citation>
    <scope>NUCLEOTIDE SEQUENCE [LARGE SCALE GENOMIC DNA]</scope>
    <source>
        <strain evidence="3">cv. WU1-14</strain>
    </source>
</reference>
<comment type="caution">
    <text evidence="2">The sequence shown here is derived from an EMBL/GenBank/DDBJ whole genome shotgun (WGS) entry which is preliminary data.</text>
</comment>
<gene>
    <name evidence="2" type="ORF">PanWU01x14_322440</name>
</gene>
<dbReference type="InterPro" id="IPR002182">
    <property type="entry name" value="NB-ARC"/>
</dbReference>
<dbReference type="Pfam" id="PF00931">
    <property type="entry name" value="NB-ARC"/>
    <property type="match status" value="1"/>
</dbReference>
<organism evidence="2 3">
    <name type="scientific">Parasponia andersonii</name>
    <name type="common">Sponia andersonii</name>
    <dbReference type="NCBI Taxonomy" id="3476"/>
    <lineage>
        <taxon>Eukaryota</taxon>
        <taxon>Viridiplantae</taxon>
        <taxon>Streptophyta</taxon>
        <taxon>Embryophyta</taxon>
        <taxon>Tracheophyta</taxon>
        <taxon>Spermatophyta</taxon>
        <taxon>Magnoliopsida</taxon>
        <taxon>eudicotyledons</taxon>
        <taxon>Gunneridae</taxon>
        <taxon>Pentapetalae</taxon>
        <taxon>rosids</taxon>
        <taxon>fabids</taxon>
        <taxon>Rosales</taxon>
        <taxon>Cannabaceae</taxon>
        <taxon>Parasponia</taxon>
    </lineage>
</organism>
<dbReference type="Proteomes" id="UP000237105">
    <property type="component" value="Unassembled WGS sequence"/>
</dbReference>
<dbReference type="SUPFAM" id="SSF52540">
    <property type="entry name" value="P-loop containing nucleoside triphosphate hydrolases"/>
    <property type="match status" value="1"/>
</dbReference>
<name>A0A2P5AL57_PARAD</name>
<dbReference type="InterPro" id="IPR027417">
    <property type="entry name" value="P-loop_NTPase"/>
</dbReference>
<protein>
    <submittedName>
        <fullName evidence="2">NB-ARC domain containing protein</fullName>
    </submittedName>
</protein>
<accession>A0A2P5AL57</accession>
<feature type="domain" description="NB-ARC" evidence="1">
    <location>
        <begin position="7"/>
        <end position="93"/>
    </location>
</feature>
<dbReference type="EMBL" id="JXTB01000539">
    <property type="protein sequence ID" value="PON37191.1"/>
    <property type="molecule type" value="Genomic_DNA"/>
</dbReference>
<proteinExistence type="predicted"/>
<dbReference type="Gene3D" id="3.40.50.300">
    <property type="entry name" value="P-loop containing nucleotide triphosphate hydrolases"/>
    <property type="match status" value="1"/>
</dbReference>
<dbReference type="OrthoDB" id="1194567at2759"/>
<evidence type="ECO:0000259" key="1">
    <source>
        <dbReference type="Pfam" id="PF00931"/>
    </source>
</evidence>
<dbReference type="AlphaFoldDB" id="A0A2P5AL57"/>
<evidence type="ECO:0000313" key="2">
    <source>
        <dbReference type="EMBL" id="PON37191.1"/>
    </source>
</evidence>
<evidence type="ECO:0000313" key="3">
    <source>
        <dbReference type="Proteomes" id="UP000237105"/>
    </source>
</evidence>
<dbReference type="GO" id="GO:0043531">
    <property type="term" value="F:ADP binding"/>
    <property type="evidence" value="ECO:0007669"/>
    <property type="project" value="InterPro"/>
</dbReference>